<evidence type="ECO:0000256" key="2">
    <source>
        <dbReference type="ARBA" id="ARBA00023015"/>
    </source>
</evidence>
<dbReference type="Pfam" id="PF13977">
    <property type="entry name" value="TetR_C_6"/>
    <property type="match status" value="1"/>
</dbReference>
<keyword evidence="8" id="KW-1185">Reference proteome</keyword>
<feature type="DNA-binding region" description="H-T-H motif" evidence="5">
    <location>
        <begin position="35"/>
        <end position="54"/>
    </location>
</feature>
<dbReference type="PANTHER" id="PTHR47506">
    <property type="entry name" value="TRANSCRIPTIONAL REGULATORY PROTEIN"/>
    <property type="match status" value="1"/>
</dbReference>
<reference evidence="7 8" key="1">
    <citation type="submission" date="2018-10" db="EMBL/GenBank/DDBJ databases">
        <title>Genomic Encyclopedia of Archaeal and Bacterial Type Strains, Phase II (KMG-II): from individual species to whole genera.</title>
        <authorList>
            <person name="Goeker M."/>
        </authorList>
    </citation>
    <scope>NUCLEOTIDE SEQUENCE [LARGE SCALE GENOMIC DNA]</scope>
    <source>
        <strain evidence="7 8">DSM 11927</strain>
    </source>
</reference>
<dbReference type="PROSITE" id="PS50977">
    <property type="entry name" value="HTH_TETR_2"/>
    <property type="match status" value="1"/>
</dbReference>
<dbReference type="InterPro" id="IPR001647">
    <property type="entry name" value="HTH_TetR"/>
</dbReference>
<keyword evidence="2" id="KW-0805">Transcription regulation</keyword>
<dbReference type="InterPro" id="IPR039538">
    <property type="entry name" value="BetI_C"/>
</dbReference>
<sequence length="210" mass="24084">MSDSVPFAEDPEDTYDAIMYATFSALKKYGYAELSIQRIASELNFSKSTLYHHFSDKDDLLLSFFNFLLDELEQFCKSSSTNEPKKELLDFVDVLLDEGITQKEQSAKGEILAAYIELRSQAIHDTKYRERITRTDKRFVKQIAVIIDAGIDKGVFQPVEPEETAEFILAILNGILMQGSTRKRAPFQQLRQNLIEYIQTELFVESATRS</sequence>
<evidence type="ECO:0000256" key="5">
    <source>
        <dbReference type="PROSITE-ProRule" id="PRU00335"/>
    </source>
</evidence>
<dbReference type="PRINTS" id="PR00455">
    <property type="entry name" value="HTHTETR"/>
</dbReference>
<dbReference type="Pfam" id="PF00440">
    <property type="entry name" value="TetR_N"/>
    <property type="match status" value="1"/>
</dbReference>
<evidence type="ECO:0000259" key="6">
    <source>
        <dbReference type="PROSITE" id="PS50977"/>
    </source>
</evidence>
<evidence type="ECO:0000313" key="7">
    <source>
        <dbReference type="EMBL" id="RKS75860.1"/>
    </source>
</evidence>
<organism evidence="7 8">
    <name type="scientific">Haloarcula quadrata</name>
    <dbReference type="NCBI Taxonomy" id="182779"/>
    <lineage>
        <taxon>Archaea</taxon>
        <taxon>Methanobacteriati</taxon>
        <taxon>Methanobacteriota</taxon>
        <taxon>Stenosarchaea group</taxon>
        <taxon>Halobacteria</taxon>
        <taxon>Halobacteriales</taxon>
        <taxon>Haloarculaceae</taxon>
        <taxon>Haloarcula</taxon>
    </lineage>
</organism>
<proteinExistence type="predicted"/>
<dbReference type="GO" id="GO:0003677">
    <property type="term" value="F:DNA binding"/>
    <property type="evidence" value="ECO:0007669"/>
    <property type="project" value="UniProtKB-UniRule"/>
</dbReference>
<evidence type="ECO:0000256" key="4">
    <source>
        <dbReference type="ARBA" id="ARBA00023163"/>
    </source>
</evidence>
<evidence type="ECO:0000256" key="3">
    <source>
        <dbReference type="ARBA" id="ARBA00023125"/>
    </source>
</evidence>
<dbReference type="Proteomes" id="UP000268233">
    <property type="component" value="Unassembled WGS sequence"/>
</dbReference>
<dbReference type="Gene3D" id="1.10.357.10">
    <property type="entry name" value="Tetracycline Repressor, domain 2"/>
    <property type="match status" value="1"/>
</dbReference>
<dbReference type="EMBL" id="RBWW01000003">
    <property type="protein sequence ID" value="RKS75860.1"/>
    <property type="molecule type" value="Genomic_DNA"/>
</dbReference>
<feature type="domain" description="HTH tetR-type" evidence="6">
    <location>
        <begin position="12"/>
        <end position="72"/>
    </location>
</feature>
<protein>
    <submittedName>
        <fullName evidence="7">TetR family transcriptional regulator</fullName>
    </submittedName>
</protein>
<comment type="caution">
    <text evidence="7">The sequence shown here is derived from an EMBL/GenBank/DDBJ whole genome shotgun (WGS) entry which is preliminary data.</text>
</comment>
<keyword evidence="3 5" id="KW-0238">DNA-binding</keyword>
<keyword evidence="4" id="KW-0804">Transcription</keyword>
<dbReference type="GeneID" id="40150792"/>
<name>A0A495QQT8_9EURY</name>
<dbReference type="SUPFAM" id="SSF48498">
    <property type="entry name" value="Tetracyclin repressor-like, C-terminal domain"/>
    <property type="match status" value="1"/>
</dbReference>
<dbReference type="AlphaFoldDB" id="A0A495QQT8"/>
<evidence type="ECO:0000256" key="1">
    <source>
        <dbReference type="ARBA" id="ARBA00022491"/>
    </source>
</evidence>
<gene>
    <name evidence="7" type="ORF">BDK61_4389</name>
</gene>
<keyword evidence="1" id="KW-0678">Repressor</keyword>
<dbReference type="RefSeq" id="WP_007188619.1">
    <property type="nucleotide sequence ID" value="NZ_RBWW01000003.1"/>
</dbReference>
<evidence type="ECO:0000313" key="8">
    <source>
        <dbReference type="Proteomes" id="UP000268233"/>
    </source>
</evidence>
<dbReference type="PANTHER" id="PTHR47506:SF1">
    <property type="entry name" value="HTH-TYPE TRANSCRIPTIONAL REGULATOR YJDC"/>
    <property type="match status" value="1"/>
</dbReference>
<dbReference type="SUPFAM" id="SSF46689">
    <property type="entry name" value="Homeodomain-like"/>
    <property type="match status" value="1"/>
</dbReference>
<accession>A0A495QQT8</accession>
<dbReference type="InterPro" id="IPR036271">
    <property type="entry name" value="Tet_transcr_reg_TetR-rel_C_sf"/>
</dbReference>
<dbReference type="InterPro" id="IPR009057">
    <property type="entry name" value="Homeodomain-like_sf"/>
</dbReference>